<evidence type="ECO:0000256" key="3">
    <source>
        <dbReference type="ARBA" id="ARBA00022458"/>
    </source>
</evidence>
<dbReference type="Proteomes" id="UP000199586">
    <property type="component" value="Unassembled WGS sequence"/>
</dbReference>
<dbReference type="Pfam" id="PF13732">
    <property type="entry name" value="DrrA1-3_C"/>
    <property type="match status" value="1"/>
</dbReference>
<keyword evidence="8" id="KW-1185">Reference proteome</keyword>
<evidence type="ECO:0000313" key="8">
    <source>
        <dbReference type="Proteomes" id="UP000199586"/>
    </source>
</evidence>
<dbReference type="PANTHER" id="PTHR42711:SF5">
    <property type="entry name" value="ABC TRANSPORTER ATP-BINDING PROTEIN NATA"/>
    <property type="match status" value="1"/>
</dbReference>
<keyword evidence="5 7" id="KW-0067">ATP-binding</keyword>
<evidence type="ECO:0000256" key="5">
    <source>
        <dbReference type="ARBA" id="ARBA00022840"/>
    </source>
</evidence>
<dbReference type="InterPro" id="IPR027417">
    <property type="entry name" value="P-loop_NTPase"/>
</dbReference>
<evidence type="ECO:0000256" key="2">
    <source>
        <dbReference type="ARBA" id="ARBA00022448"/>
    </source>
</evidence>
<evidence type="ECO:0000313" key="7">
    <source>
        <dbReference type="EMBL" id="SFP82477.1"/>
    </source>
</evidence>
<name>A0A1I5TIJ7_9SPHN</name>
<proteinExistence type="inferred from homology"/>
<dbReference type="PROSITE" id="PS00211">
    <property type="entry name" value="ABC_TRANSPORTER_1"/>
    <property type="match status" value="1"/>
</dbReference>
<dbReference type="PROSITE" id="PS50893">
    <property type="entry name" value="ABC_TRANSPORTER_2"/>
    <property type="match status" value="1"/>
</dbReference>
<dbReference type="InterPro" id="IPR017871">
    <property type="entry name" value="ABC_transporter-like_CS"/>
</dbReference>
<dbReference type="GO" id="GO:0005524">
    <property type="term" value="F:ATP binding"/>
    <property type="evidence" value="ECO:0007669"/>
    <property type="project" value="UniProtKB-KW"/>
</dbReference>
<evidence type="ECO:0000256" key="4">
    <source>
        <dbReference type="ARBA" id="ARBA00022741"/>
    </source>
</evidence>
<dbReference type="OrthoDB" id="9778547at2"/>
<dbReference type="GO" id="GO:0016887">
    <property type="term" value="F:ATP hydrolysis activity"/>
    <property type="evidence" value="ECO:0007669"/>
    <property type="project" value="InterPro"/>
</dbReference>
<dbReference type="InterPro" id="IPR003439">
    <property type="entry name" value="ABC_transporter-like_ATP-bd"/>
</dbReference>
<dbReference type="SUPFAM" id="SSF52540">
    <property type="entry name" value="P-loop containing nucleoside triphosphate hydrolases"/>
    <property type="match status" value="1"/>
</dbReference>
<dbReference type="STRING" id="634430.SAMN04488241_10836"/>
<dbReference type="InterPro" id="IPR050763">
    <property type="entry name" value="ABC_transporter_ATP-binding"/>
</dbReference>
<organism evidence="7 8">
    <name type="scientific">Sphingomonas rubra</name>
    <dbReference type="NCBI Taxonomy" id="634430"/>
    <lineage>
        <taxon>Bacteria</taxon>
        <taxon>Pseudomonadati</taxon>
        <taxon>Pseudomonadota</taxon>
        <taxon>Alphaproteobacteria</taxon>
        <taxon>Sphingomonadales</taxon>
        <taxon>Sphingomonadaceae</taxon>
        <taxon>Sphingomonas</taxon>
    </lineage>
</organism>
<accession>A0A1I5TIJ7</accession>
<protein>
    <submittedName>
        <fullName evidence="7">ABC-2 type transport system ATP-binding protein</fullName>
    </submittedName>
</protein>
<evidence type="ECO:0000259" key="6">
    <source>
        <dbReference type="PROSITE" id="PS50893"/>
    </source>
</evidence>
<dbReference type="InterPro" id="IPR025302">
    <property type="entry name" value="DrrA1/2-like_C"/>
</dbReference>
<dbReference type="SMART" id="SM00382">
    <property type="entry name" value="AAA"/>
    <property type="match status" value="1"/>
</dbReference>
<dbReference type="PANTHER" id="PTHR42711">
    <property type="entry name" value="ABC TRANSPORTER ATP-BINDING PROTEIN"/>
    <property type="match status" value="1"/>
</dbReference>
<dbReference type="InterPro" id="IPR003593">
    <property type="entry name" value="AAA+_ATPase"/>
</dbReference>
<reference evidence="7 8" key="1">
    <citation type="submission" date="2016-10" db="EMBL/GenBank/DDBJ databases">
        <authorList>
            <person name="de Groot N.N."/>
        </authorList>
    </citation>
    <scope>NUCLEOTIDE SEQUENCE [LARGE SCALE GENOMIC DNA]</scope>
    <source>
        <strain evidence="7 8">CGMCC 1.9113</strain>
    </source>
</reference>
<dbReference type="Pfam" id="PF00005">
    <property type="entry name" value="ABC_tran"/>
    <property type="match status" value="1"/>
</dbReference>
<feature type="domain" description="ABC transporter" evidence="6">
    <location>
        <begin position="5"/>
        <end position="232"/>
    </location>
</feature>
<dbReference type="RefSeq" id="WP_093333684.1">
    <property type="nucleotide sequence ID" value="NZ_FOXP01000008.1"/>
</dbReference>
<keyword evidence="2" id="KW-0813">Transport</keyword>
<dbReference type="Gene3D" id="3.40.50.300">
    <property type="entry name" value="P-loop containing nucleotide triphosphate hydrolases"/>
    <property type="match status" value="1"/>
</dbReference>
<comment type="similarity">
    <text evidence="1">Belongs to the ABC transporter superfamily.</text>
</comment>
<sequence length="306" mass="32836">MNHSLRLDGVVKRFGDRTAVDGLSFAVPPGEVFGFLGGNGAGKTTSLRMVLDIIRPDAGSIEVLGHAPGREVGRRLGFLPEERGLYRSMTALDTVVYFGRLKGMSAVDARVRARALLDRFGLSANLKTNVDKLSKGMAQKVQLATAVVNAPDLLILDEPFSGLDPVNQGLLEDEITGAARGGAAVVFSTHVMQHAERLCDRLLLLAHGAKLFDGTQDEARAMLPARLELVARTDPAGLDGVESTAAQGDAGDGWTRWRVELSPGRDPGDLLQQCTARGVPLRRFEQHRPGLHDVFISIVGSAEVRS</sequence>
<gene>
    <name evidence="7" type="ORF">SAMN04488241_10836</name>
</gene>
<dbReference type="AlphaFoldDB" id="A0A1I5TIJ7"/>
<keyword evidence="3" id="KW-0536">Nodulation</keyword>
<evidence type="ECO:0000256" key="1">
    <source>
        <dbReference type="ARBA" id="ARBA00005417"/>
    </source>
</evidence>
<dbReference type="EMBL" id="FOXP01000008">
    <property type="protein sequence ID" value="SFP82477.1"/>
    <property type="molecule type" value="Genomic_DNA"/>
</dbReference>
<keyword evidence="4" id="KW-0547">Nucleotide-binding</keyword>